<keyword evidence="3" id="KW-0269">Exonuclease</keyword>
<dbReference type="RefSeq" id="WP_162924119.1">
    <property type="nucleotide sequence ID" value="NZ_BPFB01000004.1"/>
</dbReference>
<gene>
    <name evidence="3" type="ORF">TUM4630_04820</name>
</gene>
<evidence type="ECO:0000313" key="4">
    <source>
        <dbReference type="Proteomes" id="UP000761574"/>
    </source>
</evidence>
<dbReference type="InterPro" id="IPR039131">
    <property type="entry name" value="NDUFAF1"/>
</dbReference>
<dbReference type="InterPro" id="IPR008979">
    <property type="entry name" value="Galactose-bd-like_sf"/>
</dbReference>
<evidence type="ECO:0000313" key="3">
    <source>
        <dbReference type="EMBL" id="GIU42862.1"/>
    </source>
</evidence>
<protein>
    <submittedName>
        <fullName evidence="3">Exonuclease</fullName>
    </submittedName>
</protein>
<feature type="domain" description="NADH:ubiquinone oxidoreductase intermediate-associated protein 30" evidence="2">
    <location>
        <begin position="13"/>
        <end position="172"/>
    </location>
</feature>
<name>A0ABQ4P5P7_9GAMM</name>
<comment type="caution">
    <text evidence="3">The sequence shown here is derived from an EMBL/GenBank/DDBJ whole genome shotgun (WGS) entry which is preliminary data.</text>
</comment>
<dbReference type="EMBL" id="BPFB01000004">
    <property type="protein sequence ID" value="GIU42862.1"/>
    <property type="molecule type" value="Genomic_DNA"/>
</dbReference>
<keyword evidence="3" id="KW-0378">Hydrolase</keyword>
<sequence>MYCIELLNLADTPQQQWSIVNDGVMGGRSSSRINNHGDTLLFFGTVSLENNGGFASINQPITPRQLKGKDTSSAALVAQKSAAIRITLTAKGDGKRYQLRIKTGNGMAQTTYKAGFTPLNGTPQQWQFTPQQFIETFRGRDYPTRPKPDFNQLSAVGILISDKQAGDFQLELHSLQLQFEE</sequence>
<dbReference type="PANTHER" id="PTHR13194:SF19">
    <property type="entry name" value="NAD(P)-BINDING ROSSMANN-FOLD SUPERFAMILY PROTEIN"/>
    <property type="match status" value="1"/>
</dbReference>
<accession>A0ABQ4P5P7</accession>
<evidence type="ECO:0000259" key="2">
    <source>
        <dbReference type="Pfam" id="PF08547"/>
    </source>
</evidence>
<keyword evidence="3" id="KW-0540">Nuclease</keyword>
<dbReference type="InterPro" id="IPR013857">
    <property type="entry name" value="NADH-UbQ_OxRdtase-assoc_prot30"/>
</dbReference>
<dbReference type="GO" id="GO:0004527">
    <property type="term" value="F:exonuclease activity"/>
    <property type="evidence" value="ECO:0007669"/>
    <property type="project" value="UniProtKB-KW"/>
</dbReference>
<keyword evidence="4" id="KW-1185">Reference proteome</keyword>
<dbReference type="SUPFAM" id="SSF49785">
    <property type="entry name" value="Galactose-binding domain-like"/>
    <property type="match status" value="1"/>
</dbReference>
<reference evidence="3 4" key="1">
    <citation type="submission" date="2021-05" db="EMBL/GenBank/DDBJ databases">
        <title>Molecular characterization for Shewanella algae harboring chromosomal blaOXA-55-like strains isolated from clinical and environment sample.</title>
        <authorList>
            <person name="Ohama Y."/>
            <person name="Aoki K."/>
            <person name="Harada S."/>
            <person name="Moriya K."/>
            <person name="Ishii Y."/>
            <person name="Tateda K."/>
        </authorList>
    </citation>
    <scope>NUCLEOTIDE SEQUENCE [LARGE SCALE GENOMIC DNA]</scope>
    <source>
        <strain evidence="3 4">LMG 23746</strain>
    </source>
</reference>
<comment type="similarity">
    <text evidence="1">Belongs to the CIA30 family.</text>
</comment>
<organism evidence="3 4">
    <name type="scientific">Shewanella algidipiscicola</name>
    <dbReference type="NCBI Taxonomy" id="614070"/>
    <lineage>
        <taxon>Bacteria</taxon>
        <taxon>Pseudomonadati</taxon>
        <taxon>Pseudomonadota</taxon>
        <taxon>Gammaproteobacteria</taxon>
        <taxon>Alteromonadales</taxon>
        <taxon>Shewanellaceae</taxon>
        <taxon>Shewanella</taxon>
    </lineage>
</organism>
<evidence type="ECO:0000256" key="1">
    <source>
        <dbReference type="ARBA" id="ARBA00007884"/>
    </source>
</evidence>
<dbReference type="Proteomes" id="UP000761574">
    <property type="component" value="Unassembled WGS sequence"/>
</dbReference>
<proteinExistence type="inferred from homology"/>
<dbReference type="Pfam" id="PF08547">
    <property type="entry name" value="CIA30"/>
    <property type="match status" value="1"/>
</dbReference>
<dbReference type="PANTHER" id="PTHR13194">
    <property type="entry name" value="COMPLEX I INTERMEDIATE-ASSOCIATED PROTEIN 30"/>
    <property type="match status" value="1"/>
</dbReference>